<organism evidence="1 2">
    <name type="scientific">Aspergillus costaricaensis CBS 115574</name>
    <dbReference type="NCBI Taxonomy" id="1448317"/>
    <lineage>
        <taxon>Eukaryota</taxon>
        <taxon>Fungi</taxon>
        <taxon>Dikarya</taxon>
        <taxon>Ascomycota</taxon>
        <taxon>Pezizomycotina</taxon>
        <taxon>Eurotiomycetes</taxon>
        <taxon>Eurotiomycetidae</taxon>
        <taxon>Eurotiales</taxon>
        <taxon>Aspergillaceae</taxon>
        <taxon>Aspergillus</taxon>
        <taxon>Aspergillus subgen. Circumdati</taxon>
    </lineage>
</organism>
<keyword evidence="2" id="KW-1185">Reference proteome</keyword>
<dbReference type="EMBL" id="KZ824577">
    <property type="protein sequence ID" value="RAK84197.1"/>
    <property type="molecule type" value="Genomic_DNA"/>
</dbReference>
<dbReference type="Proteomes" id="UP000249748">
    <property type="component" value="Unassembled WGS sequence"/>
</dbReference>
<protein>
    <submittedName>
        <fullName evidence="1">Uncharacterized protein</fullName>
    </submittedName>
</protein>
<proteinExistence type="predicted"/>
<evidence type="ECO:0000313" key="2">
    <source>
        <dbReference type="Proteomes" id="UP000249748"/>
    </source>
</evidence>
<evidence type="ECO:0000313" key="1">
    <source>
        <dbReference type="EMBL" id="RAK84197.1"/>
    </source>
</evidence>
<reference evidence="1" key="1">
    <citation type="submission" date="2018-02" db="EMBL/GenBank/DDBJ databases">
        <title>The genomes of Aspergillus section Nigri reveals drivers in fungal speciation.</title>
        <authorList>
            <consortium name="DOE Joint Genome Institute"/>
            <person name="Vesth T.C."/>
            <person name="Nybo J."/>
            <person name="Theobald S."/>
            <person name="Brandl J."/>
            <person name="Frisvad J.C."/>
            <person name="Nielsen K.F."/>
            <person name="Lyhne E.K."/>
            <person name="Kogle M.E."/>
            <person name="Kuo A."/>
            <person name="Riley R."/>
            <person name="Clum A."/>
            <person name="Nolan M."/>
            <person name="Lipzen A."/>
            <person name="Salamov A."/>
            <person name="Henrissat B."/>
            <person name="Wiebenga A."/>
            <person name="De vries R.P."/>
            <person name="Grigoriev I.V."/>
            <person name="Mortensen U.H."/>
            <person name="Andersen M.R."/>
            <person name="Baker S.E."/>
        </authorList>
    </citation>
    <scope>NUCLEOTIDE SEQUENCE</scope>
    <source>
        <strain evidence="1">CBS 115574</strain>
    </source>
</reference>
<accession>A0ACD1I1U9</accession>
<sequence>MCRRSAKPSASPSLTLSLLLDNHPAFMQRHSLRPGSCVKDGSKHLEGSKLPDLSDAQAQGAMNFVDQPNQLVLMPYFPGALVRQDPASLSRAPLWDTTIVGLNNRSLIVAQNQEQLVSIFLRDYLPAEAPDPKDQSPIHWVKLFPSFSQSVLPVVRTALTALTLAHVASLRKDHNLAQYSRHHYVQAIQQICTLTDIDYVSDLVRSAMILALYEVCAQSSGQEDAWSVHVQAAGKLASESNFATELLNTQDLRRLRTIEPSLSLLSHIEPSTNRFDILLDMLYKLGQLHRHTQNELHRNKTTCDSAIHLMKVLIGLEQNLLSWYHEWQSECRHPMFMIVPPTAGPMPTPCGKPEERMVIPNTDDIPPLLFYWLGLTIIYATIAKVMRGMPDSQYIPATMLERRLAKATGLCHRFVDRISQCQVGCAGKGLGTTILAAAVLQAAQKIHSRV</sequence>
<name>A0ACD1I1U9_9EURO</name>
<gene>
    <name evidence="1" type="ORF">BO79DRAFT_275913</name>
</gene>